<organism evidence="1 2">
    <name type="scientific">Morus notabilis</name>
    <dbReference type="NCBI Taxonomy" id="981085"/>
    <lineage>
        <taxon>Eukaryota</taxon>
        <taxon>Viridiplantae</taxon>
        <taxon>Streptophyta</taxon>
        <taxon>Embryophyta</taxon>
        <taxon>Tracheophyta</taxon>
        <taxon>Spermatophyta</taxon>
        <taxon>Magnoliopsida</taxon>
        <taxon>eudicotyledons</taxon>
        <taxon>Gunneridae</taxon>
        <taxon>Pentapetalae</taxon>
        <taxon>rosids</taxon>
        <taxon>fabids</taxon>
        <taxon>Rosales</taxon>
        <taxon>Moraceae</taxon>
        <taxon>Moreae</taxon>
        <taxon>Morus</taxon>
    </lineage>
</organism>
<dbReference type="Proteomes" id="UP000030645">
    <property type="component" value="Unassembled WGS sequence"/>
</dbReference>
<gene>
    <name evidence="1" type="ORF">L484_008456</name>
</gene>
<keyword evidence="2" id="KW-1185">Reference proteome</keyword>
<sequence>MRINEEARQWRNRKTLREKLERESGSFSRSDKRDRITGKERVCLSFSSLLRKRREKDRERWQS</sequence>
<name>W9RYB1_9ROSA</name>
<dbReference type="EMBL" id="KE345373">
    <property type="protein sequence ID" value="EXC03124.1"/>
    <property type="molecule type" value="Genomic_DNA"/>
</dbReference>
<protein>
    <submittedName>
        <fullName evidence="1">Uncharacterized protein</fullName>
    </submittedName>
</protein>
<evidence type="ECO:0000313" key="1">
    <source>
        <dbReference type="EMBL" id="EXC03124.1"/>
    </source>
</evidence>
<dbReference type="AlphaFoldDB" id="W9RYB1"/>
<reference evidence="2" key="1">
    <citation type="submission" date="2013-01" db="EMBL/GenBank/DDBJ databases">
        <title>Draft Genome Sequence of a Mulberry Tree, Morus notabilis C.K. Schneid.</title>
        <authorList>
            <person name="He N."/>
            <person name="Zhao S."/>
        </authorList>
    </citation>
    <scope>NUCLEOTIDE SEQUENCE</scope>
</reference>
<proteinExistence type="predicted"/>
<evidence type="ECO:0000313" key="2">
    <source>
        <dbReference type="Proteomes" id="UP000030645"/>
    </source>
</evidence>
<accession>W9RYB1</accession>